<dbReference type="Pfam" id="PF07943">
    <property type="entry name" value="PBP5_C"/>
    <property type="match status" value="1"/>
</dbReference>
<keyword evidence="9" id="KW-0133">Cell shape</keyword>
<dbReference type="Pfam" id="PF00768">
    <property type="entry name" value="Peptidase_S11"/>
    <property type="match status" value="1"/>
</dbReference>
<dbReference type="Gene3D" id="2.60.410.10">
    <property type="entry name" value="D-Ala-D-Ala carboxypeptidase, C-terminal domain"/>
    <property type="match status" value="1"/>
</dbReference>
<sequence length="386" mass="41292">MLMKKLAASLIVAAACVSGAMAQTVPAPALSAKAWLLLDETSGQVIASHAATARIEPASLTKIMTAYVVFEALSKKELSATQLVTVSTRAWKVPAGSSKMFLEPGSKVSVDDLLRGLMIQSGNDAAIALAEAVSGSVEAFVARMNDTAARLGLHATHFASPHGLPDPGTYSTASDLSVLATRYIRDYPQLYKTYDSAKQFTYNKITQPNRNRLLWLDPTVDGLKTGHTESAGYCIVATAQRPNGADPRRLITVVVGTASDKLRTQESRELLEWGFQGFNTIKLYARGQAVATPEVWKGEHDSLKAGFTRDAYVTVPAGAKVEPVWTPQDPLIAPIAAQSPVGAVRVLVDGKPALQFPVVALEPVAEAGFAGRAWDSIRLWWRGHAG</sequence>
<evidence type="ECO:0000256" key="10">
    <source>
        <dbReference type="ARBA" id="ARBA00022984"/>
    </source>
</evidence>
<proteinExistence type="inferred from homology"/>
<dbReference type="Proteomes" id="UP000500970">
    <property type="component" value="Chromosome"/>
</dbReference>
<gene>
    <name evidence="18" type="ORF">FOC84_21870</name>
</gene>
<keyword evidence="19" id="KW-1185">Reference proteome</keyword>
<evidence type="ECO:0000256" key="2">
    <source>
        <dbReference type="ARBA" id="ARBA00004752"/>
    </source>
</evidence>
<dbReference type="InterPro" id="IPR015956">
    <property type="entry name" value="Peniciliin-bd_prot_C_sf"/>
</dbReference>
<evidence type="ECO:0000259" key="17">
    <source>
        <dbReference type="SMART" id="SM00936"/>
    </source>
</evidence>
<feature type="domain" description="Peptidase S11 D-Ala-D-Ala carboxypeptidase A C-terminal" evidence="17">
    <location>
        <begin position="278"/>
        <end position="366"/>
    </location>
</feature>
<dbReference type="InterPro" id="IPR001967">
    <property type="entry name" value="Peptidase_S11_N"/>
</dbReference>
<feature type="signal peptide" evidence="16">
    <location>
        <begin position="1"/>
        <end position="22"/>
    </location>
</feature>
<dbReference type="PANTHER" id="PTHR21581:SF6">
    <property type="entry name" value="TRAFFICKING PROTEIN PARTICLE COMPLEX SUBUNIT 12"/>
    <property type="match status" value="1"/>
</dbReference>
<keyword evidence="10" id="KW-0573">Peptidoglycan synthesis</keyword>
<dbReference type="UniPathway" id="UPA00219"/>
<dbReference type="SUPFAM" id="SSF56601">
    <property type="entry name" value="beta-lactamase/transpeptidase-like"/>
    <property type="match status" value="1"/>
</dbReference>
<evidence type="ECO:0000256" key="11">
    <source>
        <dbReference type="ARBA" id="ARBA00023316"/>
    </source>
</evidence>
<dbReference type="InterPro" id="IPR037167">
    <property type="entry name" value="Peptidase_S11_C_sf"/>
</dbReference>
<evidence type="ECO:0000256" key="7">
    <source>
        <dbReference type="ARBA" id="ARBA00022729"/>
    </source>
</evidence>
<feature type="active site" description="Proton acceptor" evidence="13">
    <location>
        <position position="62"/>
    </location>
</feature>
<dbReference type="GO" id="GO:0008360">
    <property type="term" value="P:regulation of cell shape"/>
    <property type="evidence" value="ECO:0007669"/>
    <property type="project" value="UniProtKB-KW"/>
</dbReference>
<keyword evidence="7 16" id="KW-0732">Signal</keyword>
<comment type="catalytic activity">
    <reaction evidence="12">
        <text>Preferential cleavage: (Ac)2-L-Lys-D-Ala-|-D-Ala. Also transpeptidation of peptidyl-alanyl moieties that are N-acyl substituents of D-alanine.</text>
        <dbReference type="EC" id="3.4.16.4"/>
    </reaction>
</comment>
<evidence type="ECO:0000256" key="1">
    <source>
        <dbReference type="ARBA" id="ARBA00003217"/>
    </source>
</evidence>
<feature type="active site" evidence="13">
    <location>
        <position position="121"/>
    </location>
</feature>
<protein>
    <recommendedName>
        <fullName evidence="4">serine-type D-Ala-D-Ala carboxypeptidase</fullName>
        <ecNumber evidence="4">3.4.16.4</ecNumber>
    </recommendedName>
</protein>
<dbReference type="InterPro" id="IPR018044">
    <property type="entry name" value="Peptidase_S11"/>
</dbReference>
<keyword evidence="11" id="KW-0961">Cell wall biogenesis/degradation</keyword>
<evidence type="ECO:0000256" key="5">
    <source>
        <dbReference type="ARBA" id="ARBA00022645"/>
    </source>
</evidence>
<dbReference type="GO" id="GO:0071555">
    <property type="term" value="P:cell wall organization"/>
    <property type="evidence" value="ECO:0007669"/>
    <property type="project" value="UniProtKB-KW"/>
</dbReference>
<dbReference type="EC" id="3.4.16.4" evidence="4"/>
<keyword evidence="5 18" id="KW-0121">Carboxypeptidase</keyword>
<evidence type="ECO:0000256" key="3">
    <source>
        <dbReference type="ARBA" id="ARBA00007164"/>
    </source>
</evidence>
<dbReference type="SMART" id="SM00936">
    <property type="entry name" value="PBP5_C"/>
    <property type="match status" value="1"/>
</dbReference>
<keyword evidence="8" id="KW-0378">Hydrolase</keyword>
<evidence type="ECO:0000256" key="12">
    <source>
        <dbReference type="ARBA" id="ARBA00034000"/>
    </source>
</evidence>
<dbReference type="Gene3D" id="3.40.710.10">
    <property type="entry name" value="DD-peptidase/beta-lactamase superfamily"/>
    <property type="match status" value="1"/>
</dbReference>
<evidence type="ECO:0000256" key="16">
    <source>
        <dbReference type="SAM" id="SignalP"/>
    </source>
</evidence>
<evidence type="ECO:0000256" key="13">
    <source>
        <dbReference type="PIRSR" id="PIRSR618044-1"/>
    </source>
</evidence>
<comment type="function">
    <text evidence="1">Removes C-terminal D-alanyl residues from sugar-peptide cell wall precursors.</text>
</comment>
<dbReference type="AlphaFoldDB" id="A0A7D4DYY0"/>
<evidence type="ECO:0000313" key="18">
    <source>
        <dbReference type="EMBL" id="QKH37435.1"/>
    </source>
</evidence>
<evidence type="ECO:0000256" key="9">
    <source>
        <dbReference type="ARBA" id="ARBA00022960"/>
    </source>
</evidence>
<dbReference type="KEGG" id="apes:FOC84_21870"/>
<name>A0A7D4DYY0_9BURK</name>
<evidence type="ECO:0000256" key="14">
    <source>
        <dbReference type="PIRSR" id="PIRSR618044-2"/>
    </source>
</evidence>
<evidence type="ECO:0000256" key="6">
    <source>
        <dbReference type="ARBA" id="ARBA00022670"/>
    </source>
</evidence>
<dbReference type="EMBL" id="CP053985">
    <property type="protein sequence ID" value="QKH37435.1"/>
    <property type="molecule type" value="Genomic_DNA"/>
</dbReference>
<dbReference type="InterPro" id="IPR012907">
    <property type="entry name" value="Peptidase_S11_C"/>
</dbReference>
<evidence type="ECO:0000313" key="19">
    <source>
        <dbReference type="Proteomes" id="UP000500970"/>
    </source>
</evidence>
<dbReference type="GO" id="GO:0006508">
    <property type="term" value="P:proteolysis"/>
    <property type="evidence" value="ECO:0007669"/>
    <property type="project" value="UniProtKB-KW"/>
</dbReference>
<dbReference type="InterPro" id="IPR012338">
    <property type="entry name" value="Beta-lactam/transpept-like"/>
</dbReference>
<reference evidence="18 19" key="1">
    <citation type="submission" date="2020-05" db="EMBL/GenBank/DDBJ databases">
        <title>FDA dAtabase for Regulatory Grade micrObial Sequences (FDA-ARGOS): Supporting development and validation of Infectious Disease Dx tests.</title>
        <authorList>
            <person name="Sproer C."/>
            <person name="Gronow S."/>
            <person name="Severitt S."/>
            <person name="Schroder I."/>
            <person name="Tallon L."/>
            <person name="Sadzewicz L."/>
            <person name="Zhao X."/>
            <person name="Vavikolanu K."/>
            <person name="Mehta A."/>
            <person name="Aluvathingal J."/>
            <person name="Nadendla S."/>
            <person name="Myers T."/>
            <person name="Yan Y."/>
            <person name="Sichtig H."/>
        </authorList>
    </citation>
    <scope>NUCLEOTIDE SEQUENCE [LARGE SCALE GENOMIC DNA]</scope>
    <source>
        <strain evidence="18 19">FDAARGOS_790</strain>
    </source>
</reference>
<dbReference type="PROSITE" id="PS51257">
    <property type="entry name" value="PROKAR_LIPOPROTEIN"/>
    <property type="match status" value="1"/>
</dbReference>
<feature type="chain" id="PRO_5028989728" description="serine-type D-Ala-D-Ala carboxypeptidase" evidence="16">
    <location>
        <begin position="23"/>
        <end position="386"/>
    </location>
</feature>
<evidence type="ECO:0000256" key="15">
    <source>
        <dbReference type="RuleBase" id="RU004016"/>
    </source>
</evidence>
<comment type="similarity">
    <text evidence="3 15">Belongs to the peptidase S11 family.</text>
</comment>
<feature type="binding site" evidence="14">
    <location>
        <position position="224"/>
    </location>
    <ligand>
        <name>substrate</name>
    </ligand>
</feature>
<organism evidence="18 19">
    <name type="scientific">Achromobacter pestifer</name>
    <dbReference type="NCBI Taxonomy" id="1353889"/>
    <lineage>
        <taxon>Bacteria</taxon>
        <taxon>Pseudomonadati</taxon>
        <taxon>Pseudomonadota</taxon>
        <taxon>Betaproteobacteria</taxon>
        <taxon>Burkholderiales</taxon>
        <taxon>Alcaligenaceae</taxon>
        <taxon>Achromobacter</taxon>
    </lineage>
</organism>
<evidence type="ECO:0000256" key="4">
    <source>
        <dbReference type="ARBA" id="ARBA00012448"/>
    </source>
</evidence>
<dbReference type="GO" id="GO:0009002">
    <property type="term" value="F:serine-type D-Ala-D-Ala carboxypeptidase activity"/>
    <property type="evidence" value="ECO:0007669"/>
    <property type="project" value="UniProtKB-EC"/>
</dbReference>
<feature type="active site" description="Acyl-ester intermediate" evidence="13">
    <location>
        <position position="59"/>
    </location>
</feature>
<dbReference type="PANTHER" id="PTHR21581">
    <property type="entry name" value="D-ALANYL-D-ALANINE CARBOXYPEPTIDASE"/>
    <property type="match status" value="1"/>
</dbReference>
<dbReference type="PRINTS" id="PR00725">
    <property type="entry name" value="DADACBPTASE1"/>
</dbReference>
<dbReference type="RefSeq" id="WP_173146279.1">
    <property type="nucleotide sequence ID" value="NZ_CP053985.1"/>
</dbReference>
<keyword evidence="6" id="KW-0645">Protease</keyword>
<dbReference type="SUPFAM" id="SSF69189">
    <property type="entry name" value="Penicillin-binding protein associated domain"/>
    <property type="match status" value="1"/>
</dbReference>
<evidence type="ECO:0000256" key="8">
    <source>
        <dbReference type="ARBA" id="ARBA00022801"/>
    </source>
</evidence>
<accession>A0A7D4DYY0</accession>
<dbReference type="GO" id="GO:0009252">
    <property type="term" value="P:peptidoglycan biosynthetic process"/>
    <property type="evidence" value="ECO:0007669"/>
    <property type="project" value="UniProtKB-UniPathway"/>
</dbReference>
<comment type="pathway">
    <text evidence="2">Cell wall biogenesis; peptidoglycan biosynthesis.</text>
</comment>